<feature type="region of interest" description="Disordered" evidence="1">
    <location>
        <begin position="128"/>
        <end position="188"/>
    </location>
</feature>
<feature type="domain" description="Cupin type-2" evidence="3">
    <location>
        <begin position="49"/>
        <end position="119"/>
    </location>
</feature>
<keyword evidence="2" id="KW-0732">Signal</keyword>
<accession>A0A974XWZ1</accession>
<organism evidence="4 5">
    <name type="scientific">Agrilutibacter solisilvae</name>
    <dbReference type="NCBI Taxonomy" id="2763317"/>
    <lineage>
        <taxon>Bacteria</taxon>
        <taxon>Pseudomonadati</taxon>
        <taxon>Pseudomonadota</taxon>
        <taxon>Gammaproteobacteria</taxon>
        <taxon>Lysobacterales</taxon>
        <taxon>Lysobacteraceae</taxon>
        <taxon>Agrilutibacter</taxon>
    </lineage>
</organism>
<name>A0A974XWZ1_9GAMM</name>
<feature type="compositionally biased region" description="Pro residues" evidence="1">
    <location>
        <begin position="154"/>
        <end position="175"/>
    </location>
</feature>
<evidence type="ECO:0000313" key="5">
    <source>
        <dbReference type="Proteomes" id="UP000639274"/>
    </source>
</evidence>
<dbReference type="KEGG" id="lsf:I8J32_011325"/>
<dbReference type="InterPro" id="IPR011051">
    <property type="entry name" value="RmlC_Cupin_sf"/>
</dbReference>
<protein>
    <submittedName>
        <fullName evidence="4">Cupin domain-containing protein</fullName>
    </submittedName>
</protein>
<dbReference type="Pfam" id="PF07883">
    <property type="entry name" value="Cupin_2"/>
    <property type="match status" value="1"/>
</dbReference>
<feature type="chain" id="PRO_5037953156" evidence="2">
    <location>
        <begin position="26"/>
        <end position="188"/>
    </location>
</feature>
<dbReference type="Proteomes" id="UP000639274">
    <property type="component" value="Chromosome"/>
</dbReference>
<evidence type="ECO:0000259" key="3">
    <source>
        <dbReference type="Pfam" id="PF07883"/>
    </source>
</evidence>
<feature type="signal peptide" evidence="2">
    <location>
        <begin position="1"/>
        <end position="25"/>
    </location>
</feature>
<keyword evidence="5" id="KW-1185">Reference proteome</keyword>
<sequence length="188" mass="20070">MKTIDSCARAPLACALLLACAGVAAQDPAAVGSGIYKCTMENEHTRVCEVTFAPGAKMASHSHPAHVVYVIQPGKLRITDDATGKAEDHDFKAGDTVWMDPVTHHAENVGSKTLKGIVVEFRDMKGAPMAGRPSMTDVPRTMNEAPPMDELPPLDKPAMPPPMDKVPPDVPPMDPLPAIDDEPGKRDD</sequence>
<dbReference type="RefSeq" id="WP_200612151.1">
    <property type="nucleotide sequence ID" value="NZ_CP071518.1"/>
</dbReference>
<gene>
    <name evidence="4" type="ORF">I8J32_011325</name>
</gene>
<dbReference type="AlphaFoldDB" id="A0A974XWZ1"/>
<dbReference type="SUPFAM" id="SSF51182">
    <property type="entry name" value="RmlC-like cupins"/>
    <property type="match status" value="1"/>
</dbReference>
<dbReference type="Gene3D" id="2.60.120.10">
    <property type="entry name" value="Jelly Rolls"/>
    <property type="match status" value="1"/>
</dbReference>
<evidence type="ECO:0000256" key="1">
    <source>
        <dbReference type="SAM" id="MobiDB-lite"/>
    </source>
</evidence>
<dbReference type="InterPro" id="IPR014710">
    <property type="entry name" value="RmlC-like_jellyroll"/>
</dbReference>
<evidence type="ECO:0000256" key="2">
    <source>
        <dbReference type="SAM" id="SignalP"/>
    </source>
</evidence>
<dbReference type="EMBL" id="CP071518">
    <property type="protein sequence ID" value="QSX77357.1"/>
    <property type="molecule type" value="Genomic_DNA"/>
</dbReference>
<reference evidence="4 5" key="1">
    <citation type="submission" date="2021-03" db="EMBL/GenBank/DDBJ databases">
        <title>Lysobacter sp. nov. isolated from soil of gangwondo yeongwol, south Korea.</title>
        <authorList>
            <person name="Kim K.R."/>
            <person name="Kim K.H."/>
            <person name="Jeon C.O."/>
        </authorList>
    </citation>
    <scope>NUCLEOTIDE SEQUENCE [LARGE SCALE GENOMIC DNA]</scope>
    <source>
        <strain evidence="4 5">R19</strain>
    </source>
</reference>
<proteinExistence type="predicted"/>
<dbReference type="PROSITE" id="PS51257">
    <property type="entry name" value="PROKAR_LIPOPROTEIN"/>
    <property type="match status" value="1"/>
</dbReference>
<dbReference type="InterPro" id="IPR013096">
    <property type="entry name" value="Cupin_2"/>
</dbReference>
<evidence type="ECO:0000313" key="4">
    <source>
        <dbReference type="EMBL" id="QSX77357.1"/>
    </source>
</evidence>